<sequence>MHRPDSILELPEIFRTAAQNSRLWKWERSQELETTGCLAKGDAQDRFPHDLVWSQRGIPSHQYLWNGAYYVILDLEIYASNSDVYLSV</sequence>
<dbReference type="Proteomes" id="UP000002059">
    <property type="component" value="Partially assembled WGS sequence"/>
</dbReference>
<dbReference type="HOGENOM" id="CLU_2469693_0_0_1"/>
<evidence type="ECO:0000313" key="2">
    <source>
        <dbReference type="Proteomes" id="UP000002059"/>
    </source>
</evidence>
<dbReference type="KEGG" id="pbl:PAAG_11849"/>
<evidence type="ECO:0000313" key="1">
    <source>
        <dbReference type="EMBL" id="KGQ01386.1"/>
    </source>
</evidence>
<protein>
    <submittedName>
        <fullName evidence="1">Uncharacterized protein</fullName>
    </submittedName>
</protein>
<reference evidence="1 2" key="1">
    <citation type="journal article" date="2011" name="PLoS Genet.">
        <title>Comparative genomic analysis of human fungal pathogens causing paracoccidioidomycosis.</title>
        <authorList>
            <person name="Desjardins C.A."/>
            <person name="Champion M.D."/>
            <person name="Holder J.W."/>
            <person name="Muszewska A."/>
            <person name="Goldberg J."/>
            <person name="Bailao A.M."/>
            <person name="Brigido M.M."/>
            <person name="Ferreira M.E."/>
            <person name="Garcia A.M."/>
            <person name="Grynberg M."/>
            <person name="Gujja S."/>
            <person name="Heiman D.I."/>
            <person name="Henn M.R."/>
            <person name="Kodira C.D."/>
            <person name="Leon-Narvaez H."/>
            <person name="Longo L.V."/>
            <person name="Ma L.J."/>
            <person name="Malavazi I."/>
            <person name="Matsuo A.L."/>
            <person name="Morais F.V."/>
            <person name="Pereira M."/>
            <person name="Rodriguez-Brito S."/>
            <person name="Sakthikumar S."/>
            <person name="Salem-Izacc S.M."/>
            <person name="Sykes S.M."/>
            <person name="Teixeira M.M."/>
            <person name="Vallejo M.C."/>
            <person name="Walter M.E."/>
            <person name="Yandava C."/>
            <person name="Young S."/>
            <person name="Zeng Q."/>
            <person name="Zucker J."/>
            <person name="Felipe M.S."/>
            <person name="Goldman G.H."/>
            <person name="Haas B.J."/>
            <person name="McEwen J.G."/>
            <person name="Nino-Vega G."/>
            <person name="Puccia R."/>
            <person name="San-Blas G."/>
            <person name="Soares C.M."/>
            <person name="Birren B.W."/>
            <person name="Cuomo C.A."/>
        </authorList>
    </citation>
    <scope>NUCLEOTIDE SEQUENCE [LARGE SCALE GENOMIC DNA]</scope>
    <source>
        <strain evidence="2">ATCC MYA-826 / Pb01</strain>
    </source>
</reference>
<accession>A0A0A2V0P6</accession>
<dbReference type="RefSeq" id="XP_015702914.1">
    <property type="nucleotide sequence ID" value="XM_015847426.1"/>
</dbReference>
<dbReference type="VEuPathDB" id="FungiDB:PAAG_11849"/>
<gene>
    <name evidence="1" type="ORF">PAAG_11849</name>
</gene>
<dbReference type="OrthoDB" id="4526074at2759"/>
<dbReference type="EMBL" id="KN294002">
    <property type="protein sequence ID" value="KGQ01386.1"/>
    <property type="molecule type" value="Genomic_DNA"/>
</dbReference>
<dbReference type="AlphaFoldDB" id="A0A0A2V0P6"/>
<proteinExistence type="predicted"/>
<keyword evidence="2" id="KW-1185">Reference proteome</keyword>
<name>A0A0A2V0P6_PARBA</name>
<organism evidence="1 2">
    <name type="scientific">Paracoccidioides lutzii (strain ATCC MYA-826 / Pb01)</name>
    <name type="common">Paracoccidioides brasiliensis</name>
    <dbReference type="NCBI Taxonomy" id="502779"/>
    <lineage>
        <taxon>Eukaryota</taxon>
        <taxon>Fungi</taxon>
        <taxon>Dikarya</taxon>
        <taxon>Ascomycota</taxon>
        <taxon>Pezizomycotina</taxon>
        <taxon>Eurotiomycetes</taxon>
        <taxon>Eurotiomycetidae</taxon>
        <taxon>Onygenales</taxon>
        <taxon>Ajellomycetaceae</taxon>
        <taxon>Paracoccidioides</taxon>
    </lineage>
</organism>
<dbReference type="GeneID" id="26970709"/>